<accession>A0AA38T9E8</accession>
<feature type="signal peptide" evidence="2">
    <location>
        <begin position="1"/>
        <end position="22"/>
    </location>
</feature>
<evidence type="ECO:0000313" key="5">
    <source>
        <dbReference type="Proteomes" id="UP001172457"/>
    </source>
</evidence>
<feature type="compositionally biased region" description="Basic and acidic residues" evidence="1">
    <location>
        <begin position="271"/>
        <end position="291"/>
    </location>
</feature>
<feature type="compositionally biased region" description="Basic and acidic residues" evidence="1">
    <location>
        <begin position="357"/>
        <end position="368"/>
    </location>
</feature>
<feature type="domain" description="INO80 complex subunit B-like conserved region" evidence="3">
    <location>
        <begin position="439"/>
        <end position="524"/>
    </location>
</feature>
<dbReference type="InterPro" id="IPR029523">
    <property type="entry name" value="INO80B/Ies2"/>
</dbReference>
<dbReference type="GO" id="GO:0031011">
    <property type="term" value="C:Ino80 complex"/>
    <property type="evidence" value="ECO:0007669"/>
    <property type="project" value="InterPro"/>
</dbReference>
<comment type="caution">
    <text evidence="4">The sequence shown here is derived from an EMBL/GenBank/DDBJ whole genome shotgun (WGS) entry which is preliminary data.</text>
</comment>
<proteinExistence type="predicted"/>
<protein>
    <recommendedName>
        <fullName evidence="3">INO80 complex subunit B-like conserved region domain-containing protein</fullName>
    </recommendedName>
</protein>
<evidence type="ECO:0000313" key="4">
    <source>
        <dbReference type="EMBL" id="KAJ9552798.1"/>
    </source>
</evidence>
<keyword evidence="2" id="KW-0732">Signal</keyword>
<evidence type="ECO:0000256" key="1">
    <source>
        <dbReference type="SAM" id="MobiDB-lite"/>
    </source>
</evidence>
<name>A0AA38T9E8_9ASTR</name>
<dbReference type="PANTHER" id="PTHR21561">
    <property type="entry name" value="INO80 COMPLEX SUBUNIT B"/>
    <property type="match status" value="1"/>
</dbReference>
<feature type="region of interest" description="Disordered" evidence="1">
    <location>
        <begin position="186"/>
        <end position="435"/>
    </location>
</feature>
<dbReference type="Pfam" id="PF04795">
    <property type="entry name" value="PAPA-1"/>
    <property type="match status" value="1"/>
</dbReference>
<feature type="compositionally biased region" description="Low complexity" evidence="1">
    <location>
        <begin position="54"/>
        <end position="70"/>
    </location>
</feature>
<dbReference type="Pfam" id="PF04438">
    <property type="entry name" value="zf-HIT"/>
    <property type="match status" value="1"/>
</dbReference>
<evidence type="ECO:0000256" key="2">
    <source>
        <dbReference type="SAM" id="SignalP"/>
    </source>
</evidence>
<dbReference type="AlphaFoldDB" id="A0AA38T9E8"/>
<dbReference type="Proteomes" id="UP001172457">
    <property type="component" value="Chromosome 4"/>
</dbReference>
<dbReference type="SMART" id="SM01406">
    <property type="entry name" value="PAPA-1"/>
    <property type="match status" value="1"/>
</dbReference>
<reference evidence="4" key="1">
    <citation type="submission" date="2023-03" db="EMBL/GenBank/DDBJ databases">
        <title>Chromosome-scale reference genome and RAD-based genetic map of yellow starthistle (Centaurea solstitialis) reveal putative structural variation and QTLs associated with invader traits.</title>
        <authorList>
            <person name="Reatini B."/>
            <person name="Cang F.A."/>
            <person name="Jiang Q."/>
            <person name="Mckibben M.T.W."/>
            <person name="Barker M.S."/>
            <person name="Rieseberg L.H."/>
            <person name="Dlugosch K.M."/>
        </authorList>
    </citation>
    <scope>NUCLEOTIDE SEQUENCE</scope>
    <source>
        <strain evidence="4">CAN-66</strain>
        <tissue evidence="4">Leaf</tissue>
    </source>
</reference>
<dbReference type="InterPro" id="IPR007529">
    <property type="entry name" value="Znf_HIT"/>
</dbReference>
<feature type="compositionally biased region" description="Polar residues" evidence="1">
    <location>
        <begin position="196"/>
        <end position="215"/>
    </location>
</feature>
<organism evidence="4 5">
    <name type="scientific">Centaurea solstitialis</name>
    <name type="common">yellow star-thistle</name>
    <dbReference type="NCBI Taxonomy" id="347529"/>
    <lineage>
        <taxon>Eukaryota</taxon>
        <taxon>Viridiplantae</taxon>
        <taxon>Streptophyta</taxon>
        <taxon>Embryophyta</taxon>
        <taxon>Tracheophyta</taxon>
        <taxon>Spermatophyta</taxon>
        <taxon>Magnoliopsida</taxon>
        <taxon>eudicotyledons</taxon>
        <taxon>Gunneridae</taxon>
        <taxon>Pentapetalae</taxon>
        <taxon>asterids</taxon>
        <taxon>campanulids</taxon>
        <taxon>Asterales</taxon>
        <taxon>Asteraceae</taxon>
        <taxon>Carduoideae</taxon>
        <taxon>Cardueae</taxon>
        <taxon>Centaureinae</taxon>
        <taxon>Centaurea</taxon>
    </lineage>
</organism>
<dbReference type="CDD" id="cd23021">
    <property type="entry name" value="zf-HIT_IN80B"/>
    <property type="match status" value="1"/>
</dbReference>
<sequence>MNKFKFRLCLPAVGLWLSPTFTMESVGDFSFREMNQTMRKKRSDRRPRNDIQPENDNSPLSSSPPSNNGSKGVSEDNVGHDSNNERKLLDMDQCNSRASYTNLADAEMAQNVGSEFEALGSSDDKDTSEVFASNYKDAKYDTSTSDGHNSGSLEVEADGKGVDNVVKKVKLKVGGVIRTIHAKPSSDAVASLKPPQHSTSSRLKQKLISQLSSQAPEDLGRKEHGHIATLLSSLSTDQDAKGNPDEEKGSGLRGIPWKDFSTSGFSVGKVDSSRHTITKEIKNREKHDSVHRSKRVPKRRLSDDGDDDSDEDDAELRYLAKMKLKSAKVDDDEDEGGSKKQRKISSVLKMESLGSSRDGKKSKTGRESEDTEYTGEERTSDDMIGEESSRGEMTVTTRRQALHSGRDISTDSTASVVEFPHGLPPAPPRKQKDKLTEVEHQLKKAEAAQRRKIQAAKAAQESEAEAIRKILGQDSSRKKRENKMKQRQKELAQERISNAATLASNTVRWVIGPTRTVVTFSDDIGLPNIFESRPCSYPPPREKCAGPSCSEPFKYRDSRSKLPLCSLQCYNAVQQKLQSRDVC</sequence>
<feature type="compositionally biased region" description="Acidic residues" evidence="1">
    <location>
        <begin position="304"/>
        <end position="314"/>
    </location>
</feature>
<feature type="compositionally biased region" description="Basic and acidic residues" evidence="1">
    <location>
        <begin position="73"/>
        <end position="84"/>
    </location>
</feature>
<dbReference type="PANTHER" id="PTHR21561:SF27">
    <property type="entry name" value="INO80 COMPLEX SUBUNIT B-LIKE REGION, ZINC FINGER, HIT-TYPE, INO80 COMPLEX, SUBUNIT IES2"/>
    <property type="match status" value="1"/>
</dbReference>
<dbReference type="InterPro" id="IPR006880">
    <property type="entry name" value="INO80B_C"/>
</dbReference>
<feature type="compositionally biased region" description="Basic and acidic residues" evidence="1">
    <location>
        <begin position="238"/>
        <end position="250"/>
    </location>
</feature>
<dbReference type="GO" id="GO:0006338">
    <property type="term" value="P:chromatin remodeling"/>
    <property type="evidence" value="ECO:0007669"/>
    <property type="project" value="InterPro"/>
</dbReference>
<feature type="region of interest" description="Disordered" evidence="1">
    <location>
        <begin position="36"/>
        <end position="84"/>
    </location>
</feature>
<evidence type="ECO:0000259" key="3">
    <source>
        <dbReference type="SMART" id="SM01406"/>
    </source>
</evidence>
<gene>
    <name evidence="4" type="ORF">OSB04_016843</name>
</gene>
<feature type="chain" id="PRO_5041437622" description="INO80 complex subunit B-like conserved region domain-containing protein" evidence="2">
    <location>
        <begin position="23"/>
        <end position="583"/>
    </location>
</feature>
<keyword evidence="5" id="KW-1185">Reference proteome</keyword>
<dbReference type="EMBL" id="JARYMX010000004">
    <property type="protein sequence ID" value="KAJ9552798.1"/>
    <property type="molecule type" value="Genomic_DNA"/>
</dbReference>